<evidence type="ECO:0000256" key="1">
    <source>
        <dbReference type="SAM" id="MobiDB-lite"/>
    </source>
</evidence>
<feature type="compositionally biased region" description="Pro residues" evidence="1">
    <location>
        <begin position="350"/>
        <end position="359"/>
    </location>
</feature>
<sequence length="359" mass="39807">MTPKSDVIDSVLTLKSDIKNTILDILLNNEGGIPPDRVERNLFEDVETPCITSYGVHLGDTGAFKNAGRRFKYCKEEEHEHSYCRGSWGDPIPEQMLKSLRFLQALNDILLGTCYNSGDPAKKEDVEEVLAILRQMVARTRVAFIEYEETGLYNAPNLALADRVVVTPPPSPQLPVVSSPTPPPPLPLLPSPFLPSYPPPASQPRTISDWLHHSTLPEGGHSSPEAHSTTSAGSTQSRVVMPSSKTSLASAASPFPDGFGGEKRKRDEEAIEDIPPRAKKSKYVEDMDLTEAYEADDEKDELADWGKGKMRDRRAIRPRFKPTTGKKKSSADKEIIYVPDSDEENDENVPPMPPSYRRV</sequence>
<organism evidence="2 3">
    <name type="scientific">Marasmius tenuissimus</name>
    <dbReference type="NCBI Taxonomy" id="585030"/>
    <lineage>
        <taxon>Eukaryota</taxon>
        <taxon>Fungi</taxon>
        <taxon>Dikarya</taxon>
        <taxon>Basidiomycota</taxon>
        <taxon>Agaricomycotina</taxon>
        <taxon>Agaricomycetes</taxon>
        <taxon>Agaricomycetidae</taxon>
        <taxon>Agaricales</taxon>
        <taxon>Marasmiineae</taxon>
        <taxon>Marasmiaceae</taxon>
        <taxon>Marasmius</taxon>
    </lineage>
</organism>
<protein>
    <submittedName>
        <fullName evidence="2">Uncharacterized protein</fullName>
    </submittedName>
</protein>
<feature type="region of interest" description="Disordered" evidence="1">
    <location>
        <begin position="313"/>
        <end position="359"/>
    </location>
</feature>
<feature type="compositionally biased region" description="Polar residues" evidence="1">
    <location>
        <begin position="225"/>
        <end position="250"/>
    </location>
</feature>
<gene>
    <name evidence="2" type="ORF">AAF712_013546</name>
</gene>
<feature type="compositionally biased region" description="Pro residues" evidence="1">
    <location>
        <begin position="180"/>
        <end position="202"/>
    </location>
</feature>
<comment type="caution">
    <text evidence="2">The sequence shown here is derived from an EMBL/GenBank/DDBJ whole genome shotgun (WGS) entry which is preliminary data.</text>
</comment>
<feature type="region of interest" description="Disordered" evidence="1">
    <location>
        <begin position="171"/>
        <end position="279"/>
    </location>
</feature>
<name>A0ABR2ZDP1_9AGAR</name>
<proteinExistence type="predicted"/>
<keyword evidence="3" id="KW-1185">Reference proteome</keyword>
<evidence type="ECO:0000313" key="3">
    <source>
        <dbReference type="Proteomes" id="UP001437256"/>
    </source>
</evidence>
<evidence type="ECO:0000313" key="2">
    <source>
        <dbReference type="EMBL" id="KAL0059711.1"/>
    </source>
</evidence>
<feature type="compositionally biased region" description="Basic residues" evidence="1">
    <location>
        <begin position="316"/>
        <end position="328"/>
    </location>
</feature>
<dbReference type="EMBL" id="JBBXMP010000211">
    <property type="protein sequence ID" value="KAL0059711.1"/>
    <property type="molecule type" value="Genomic_DNA"/>
</dbReference>
<reference evidence="2 3" key="1">
    <citation type="submission" date="2024-05" db="EMBL/GenBank/DDBJ databases">
        <title>A draft genome resource for the thread blight pathogen Marasmius tenuissimus strain MS-2.</title>
        <authorList>
            <person name="Yulfo-Soto G.E."/>
            <person name="Baruah I.K."/>
            <person name="Amoako-Attah I."/>
            <person name="Bukari Y."/>
            <person name="Meinhardt L.W."/>
            <person name="Bailey B.A."/>
            <person name="Cohen S.P."/>
        </authorList>
    </citation>
    <scope>NUCLEOTIDE SEQUENCE [LARGE SCALE GENOMIC DNA]</scope>
    <source>
        <strain evidence="2 3">MS-2</strain>
    </source>
</reference>
<dbReference type="Proteomes" id="UP001437256">
    <property type="component" value="Unassembled WGS sequence"/>
</dbReference>
<accession>A0ABR2ZDP1</accession>